<dbReference type="Gene3D" id="3.30.160.60">
    <property type="entry name" value="Classic Zinc Finger"/>
    <property type="match status" value="2"/>
</dbReference>
<dbReference type="AlphaFoldDB" id="A0AA88VWE3"/>
<dbReference type="GO" id="GO:0003676">
    <property type="term" value="F:nucleic acid binding"/>
    <property type="evidence" value="ECO:0007669"/>
    <property type="project" value="InterPro"/>
</dbReference>
<gene>
    <name evidence="3" type="ORF">RJ639_007442</name>
</gene>
<dbReference type="PANTHER" id="PTHR47487:SF8">
    <property type="entry name" value="OS08G0270900 PROTEIN"/>
    <property type="match status" value="1"/>
</dbReference>
<sequence>MEFKFRAIDEQASAYHPPSSSSNFTYFSEQARRAGIPTADFGQSRDLSRSSNDVREAIQREIEKERIREEIIAAEVDRRRMLEAEVRRELRMEREFGCRRPGRFAFPPGMPRPPPLALGGRRLEERIALSLEHRLGNSLSLPRPREAGNNLVVPFQASAELKTSEVKPLAEEVSKKKVIFLLVVDKEACVADFVISMGSEVAWIRTLDGLFRIGRACETEEETGRERDGLGIFAMLAAVIVDLGKPDVNLSGVKRKATTPPALDANELPSVGLPKKPKEEWGCAICQVSATSERGLNEHLQGKKHKAKEAGLRAQRTGKNFGIGLFPKKVAKLTKLDEGTRSSSDQTGKMDNELLVTRESLLQIIPFIGSSKTNEPLLQSNQEAGGIKKNNGEYTRKVHKTDEFKKKKFKFWCEMCQAGAFSEKVMNNHRKGKKHVSRLQQQNQKNRAVLEQEVVAVHEAQLGEATQKTNEAEEVKEDEARNASDEVDRALEDIEVEDHEVAAEVTGTESATD</sequence>
<dbReference type="GO" id="GO:0008270">
    <property type="term" value="F:zinc ion binding"/>
    <property type="evidence" value="ECO:0007669"/>
    <property type="project" value="InterPro"/>
</dbReference>
<dbReference type="EMBL" id="JAVXUP010001049">
    <property type="protein sequence ID" value="KAK3016721.1"/>
    <property type="molecule type" value="Genomic_DNA"/>
</dbReference>
<feature type="region of interest" description="Disordered" evidence="1">
    <location>
        <begin position="462"/>
        <end position="513"/>
    </location>
</feature>
<evidence type="ECO:0000256" key="1">
    <source>
        <dbReference type="SAM" id="MobiDB-lite"/>
    </source>
</evidence>
<evidence type="ECO:0000259" key="2">
    <source>
        <dbReference type="SMART" id="SM00451"/>
    </source>
</evidence>
<dbReference type="SMART" id="SM00451">
    <property type="entry name" value="ZnF_U1"/>
    <property type="match status" value="2"/>
</dbReference>
<dbReference type="InterPro" id="IPR036236">
    <property type="entry name" value="Znf_C2H2_sf"/>
</dbReference>
<name>A0AA88VWE3_9ASTE</name>
<dbReference type="Pfam" id="PF12874">
    <property type="entry name" value="zf-met"/>
    <property type="match status" value="2"/>
</dbReference>
<dbReference type="Proteomes" id="UP001188597">
    <property type="component" value="Unassembled WGS sequence"/>
</dbReference>
<feature type="domain" description="U1-type" evidence="2">
    <location>
        <begin position="408"/>
        <end position="442"/>
    </location>
</feature>
<dbReference type="SUPFAM" id="SSF57667">
    <property type="entry name" value="beta-beta-alpha zinc fingers"/>
    <property type="match status" value="2"/>
</dbReference>
<feature type="compositionally biased region" description="Basic and acidic residues" evidence="1">
    <location>
        <begin position="470"/>
        <end position="492"/>
    </location>
</feature>
<comment type="caution">
    <text evidence="3">The sequence shown here is derived from an EMBL/GenBank/DDBJ whole genome shotgun (WGS) entry which is preliminary data.</text>
</comment>
<dbReference type="InterPro" id="IPR003604">
    <property type="entry name" value="Matrin/U1-like-C_Znf_C2H2"/>
</dbReference>
<protein>
    <recommendedName>
        <fullName evidence="2">U1-type domain-containing protein</fullName>
    </recommendedName>
</protein>
<evidence type="ECO:0000313" key="4">
    <source>
        <dbReference type="Proteomes" id="UP001188597"/>
    </source>
</evidence>
<organism evidence="3 4">
    <name type="scientific">Escallonia herrerae</name>
    <dbReference type="NCBI Taxonomy" id="1293975"/>
    <lineage>
        <taxon>Eukaryota</taxon>
        <taxon>Viridiplantae</taxon>
        <taxon>Streptophyta</taxon>
        <taxon>Embryophyta</taxon>
        <taxon>Tracheophyta</taxon>
        <taxon>Spermatophyta</taxon>
        <taxon>Magnoliopsida</taxon>
        <taxon>eudicotyledons</taxon>
        <taxon>Gunneridae</taxon>
        <taxon>Pentapetalae</taxon>
        <taxon>asterids</taxon>
        <taxon>campanulids</taxon>
        <taxon>Escalloniales</taxon>
        <taxon>Escalloniaceae</taxon>
        <taxon>Escallonia</taxon>
    </lineage>
</organism>
<reference evidence="3" key="1">
    <citation type="submission" date="2022-12" db="EMBL/GenBank/DDBJ databases">
        <title>Draft genome assemblies for two species of Escallonia (Escalloniales).</title>
        <authorList>
            <person name="Chanderbali A."/>
            <person name="Dervinis C."/>
            <person name="Anghel I."/>
            <person name="Soltis D."/>
            <person name="Soltis P."/>
            <person name="Zapata F."/>
        </authorList>
    </citation>
    <scope>NUCLEOTIDE SEQUENCE</scope>
    <source>
        <strain evidence="3">UCBG64.0493</strain>
        <tissue evidence="3">Leaf</tissue>
    </source>
</reference>
<proteinExistence type="predicted"/>
<dbReference type="InterPro" id="IPR013087">
    <property type="entry name" value="Znf_C2H2_type"/>
</dbReference>
<dbReference type="PANTHER" id="PTHR47487">
    <property type="entry name" value="OS06G0651300 PROTEIN-RELATED"/>
    <property type="match status" value="1"/>
</dbReference>
<accession>A0AA88VWE3</accession>
<evidence type="ECO:0000313" key="3">
    <source>
        <dbReference type="EMBL" id="KAK3016721.1"/>
    </source>
</evidence>
<feature type="domain" description="U1-type" evidence="2">
    <location>
        <begin position="278"/>
        <end position="312"/>
    </location>
</feature>
<keyword evidence="4" id="KW-1185">Reference proteome</keyword>